<dbReference type="AlphaFoldDB" id="A0A8X6XD15"/>
<dbReference type="Proteomes" id="UP000886998">
    <property type="component" value="Unassembled WGS sequence"/>
</dbReference>
<dbReference type="EMBL" id="BMAV01007376">
    <property type="protein sequence ID" value="GFY50264.1"/>
    <property type="molecule type" value="Genomic_DNA"/>
</dbReference>
<gene>
    <name evidence="1" type="ORF">TNIN_471431</name>
</gene>
<evidence type="ECO:0000313" key="1">
    <source>
        <dbReference type="EMBL" id="GFY50264.1"/>
    </source>
</evidence>
<keyword evidence="2" id="KW-1185">Reference proteome</keyword>
<protein>
    <submittedName>
        <fullName evidence="1">Uncharacterized protein</fullName>
    </submittedName>
</protein>
<name>A0A8X6XD15_9ARAC</name>
<evidence type="ECO:0000313" key="2">
    <source>
        <dbReference type="Proteomes" id="UP000886998"/>
    </source>
</evidence>
<sequence length="95" mass="11082">MDSAHLLHCPALHKTFPAEFYWEARELEQLRQYILDDILSLSHFEEQTIVVSNQKGQKFKKANEMSAQEQVLDELMGTCRNGEDTRPEKLHYTSS</sequence>
<proteinExistence type="predicted"/>
<comment type="caution">
    <text evidence="1">The sequence shown here is derived from an EMBL/GenBank/DDBJ whole genome shotgun (WGS) entry which is preliminary data.</text>
</comment>
<reference evidence="1" key="1">
    <citation type="submission" date="2020-08" db="EMBL/GenBank/DDBJ databases">
        <title>Multicomponent nature underlies the extraordinary mechanical properties of spider dragline silk.</title>
        <authorList>
            <person name="Kono N."/>
            <person name="Nakamura H."/>
            <person name="Mori M."/>
            <person name="Yoshida Y."/>
            <person name="Ohtoshi R."/>
            <person name="Malay A.D."/>
            <person name="Moran D.A.P."/>
            <person name="Tomita M."/>
            <person name="Numata K."/>
            <person name="Arakawa K."/>
        </authorList>
    </citation>
    <scope>NUCLEOTIDE SEQUENCE</scope>
</reference>
<accession>A0A8X6XD15</accession>
<organism evidence="1 2">
    <name type="scientific">Trichonephila inaurata madagascariensis</name>
    <dbReference type="NCBI Taxonomy" id="2747483"/>
    <lineage>
        <taxon>Eukaryota</taxon>
        <taxon>Metazoa</taxon>
        <taxon>Ecdysozoa</taxon>
        <taxon>Arthropoda</taxon>
        <taxon>Chelicerata</taxon>
        <taxon>Arachnida</taxon>
        <taxon>Araneae</taxon>
        <taxon>Araneomorphae</taxon>
        <taxon>Entelegynae</taxon>
        <taxon>Araneoidea</taxon>
        <taxon>Nephilidae</taxon>
        <taxon>Trichonephila</taxon>
        <taxon>Trichonephila inaurata</taxon>
    </lineage>
</organism>